<dbReference type="PANTHER" id="PTHR41259">
    <property type="entry name" value="DOUBLE-STRAND BREAK REPAIR RAD50 ATPASE, PUTATIVE-RELATED"/>
    <property type="match status" value="1"/>
</dbReference>
<keyword evidence="3" id="KW-1185">Reference proteome</keyword>
<evidence type="ECO:0000313" key="3">
    <source>
        <dbReference type="Proteomes" id="UP001161391"/>
    </source>
</evidence>
<feature type="coiled-coil region" evidence="1">
    <location>
        <begin position="622"/>
        <end position="715"/>
    </location>
</feature>
<dbReference type="InterPro" id="IPR027417">
    <property type="entry name" value="P-loop_NTPase"/>
</dbReference>
<feature type="coiled-coil region" evidence="1">
    <location>
        <begin position="249"/>
        <end position="293"/>
    </location>
</feature>
<evidence type="ECO:0000256" key="1">
    <source>
        <dbReference type="SAM" id="Coils"/>
    </source>
</evidence>
<dbReference type="EMBL" id="BSNK01000002">
    <property type="protein sequence ID" value="GLQ23916.1"/>
    <property type="molecule type" value="Genomic_DNA"/>
</dbReference>
<feature type="coiled-coil region" evidence="1">
    <location>
        <begin position="345"/>
        <end position="420"/>
    </location>
</feature>
<reference evidence="2" key="2">
    <citation type="submission" date="2023-01" db="EMBL/GenBank/DDBJ databases">
        <title>Draft genome sequence of Algimonas ampicilliniresistens strain NBRC 108219.</title>
        <authorList>
            <person name="Sun Q."/>
            <person name="Mori K."/>
        </authorList>
    </citation>
    <scope>NUCLEOTIDE SEQUENCE</scope>
    <source>
        <strain evidence="2">NBRC 108219</strain>
    </source>
</reference>
<accession>A0ABQ5VBF3</accession>
<feature type="coiled-coil region" evidence="1">
    <location>
        <begin position="195"/>
        <end position="222"/>
    </location>
</feature>
<proteinExistence type="predicted"/>
<name>A0ABQ5VBF3_9PROT</name>
<dbReference type="RefSeq" id="WP_284389815.1">
    <property type="nucleotide sequence ID" value="NZ_BSNK01000002.1"/>
</dbReference>
<gene>
    <name evidence="2" type="ORF">GCM10007853_17900</name>
</gene>
<dbReference type="SUPFAM" id="SSF52540">
    <property type="entry name" value="P-loop containing nucleoside triphosphate hydrolases"/>
    <property type="match status" value="1"/>
</dbReference>
<keyword evidence="1" id="KW-0175">Coiled coil</keyword>
<dbReference type="Gene3D" id="3.40.50.300">
    <property type="entry name" value="P-loop containing nucleotide triphosphate hydrolases"/>
    <property type="match status" value="2"/>
</dbReference>
<sequence>MRIDGFRFRHVGPFGADGVAVDGLVSGLNVVAEHNERGKSSLLRALQLFLLQGHTTWGKRGNAIKRDDGSATGEIDFTHQGVAYRLIKTYQRGKDAQLIDRSTGATLAKKGEADERMAAIMGTADKARGPSGLLWVEQGLSMDAVQDDGLVASKLETELSTLVGGDRARDYLARTEAALGELLTATGRPRVGGPLKLAEDALEQVESQLADAHRLREQTRQIGLDLMRVRAALSRLQGEDDDTETDARIAQVRTELDSAKAARASLETAQALAQRLTAETEQAERRLADHLATIARYDRAKQGVTTERKAVTNLMQRRDAIKTSLADIDAQLSALRHSQSQLAAAQSARANVERVQDRQAALQQVESRLEALDTLLADREKQVEARNALPEIDRATLDQLAALEQDAARLEHRLGDVDVQLRLTLEAGATASLDGRTIGSGTVRLDATSELILPGVGRIALDAPEADTLKRDRDGLIVQAEDLRARLGVTDYADAATALRARADIDATLRMTDKERDRIAPDGRDTLIDRKAALLREIETLTDLIAAAPELEVHVDAQTIDAEIATRSGARAALQDEQVELSGKLEAAKTRLDAHQLALTELPESAAPKQRTDTQAELAAAAATTRQRAETALSELETLRAQAPTDPDLLQASLNRLTQVRENRAKQLTDLKQKDVELSARRSGVLDRSDPDLEVKALDGQAETLRETVEQHRRHAQALTLLRDTLGASQRQLQDQYTEPVRRELAPLLARVIDGADLSLNETLGAQGLLREGRDDDLALLSGGTREQIAILTRLAFARLLARGGQACPVILDDALVYADDDRRARMFDVLNYVSVGEDALQLLYLSCHERAARELGGHRLTLTSWLKD</sequence>
<dbReference type="Proteomes" id="UP001161391">
    <property type="component" value="Unassembled WGS sequence"/>
</dbReference>
<dbReference type="PANTHER" id="PTHR41259:SF1">
    <property type="entry name" value="DOUBLE-STRAND BREAK REPAIR RAD50 ATPASE, PUTATIVE-RELATED"/>
    <property type="match status" value="1"/>
</dbReference>
<protein>
    <submittedName>
        <fullName evidence="2">GTP-binding protein</fullName>
    </submittedName>
</protein>
<comment type="caution">
    <text evidence="2">The sequence shown here is derived from an EMBL/GenBank/DDBJ whole genome shotgun (WGS) entry which is preliminary data.</text>
</comment>
<evidence type="ECO:0000313" key="2">
    <source>
        <dbReference type="EMBL" id="GLQ23916.1"/>
    </source>
</evidence>
<organism evidence="2 3">
    <name type="scientific">Algimonas ampicilliniresistens</name>
    <dbReference type="NCBI Taxonomy" id="1298735"/>
    <lineage>
        <taxon>Bacteria</taxon>
        <taxon>Pseudomonadati</taxon>
        <taxon>Pseudomonadota</taxon>
        <taxon>Alphaproteobacteria</taxon>
        <taxon>Maricaulales</taxon>
        <taxon>Robiginitomaculaceae</taxon>
        <taxon>Algimonas</taxon>
    </lineage>
</organism>
<reference evidence="2" key="1">
    <citation type="journal article" date="2014" name="Int. J. Syst. Evol. Microbiol.">
        <title>Complete genome of a new Firmicutes species belonging to the dominant human colonic microbiota ('Ruminococcus bicirculans') reveals two chromosomes and a selective capacity to utilize plant glucans.</title>
        <authorList>
            <consortium name="NISC Comparative Sequencing Program"/>
            <person name="Wegmann U."/>
            <person name="Louis P."/>
            <person name="Goesmann A."/>
            <person name="Henrissat B."/>
            <person name="Duncan S.H."/>
            <person name="Flint H.J."/>
        </authorList>
    </citation>
    <scope>NUCLEOTIDE SEQUENCE</scope>
    <source>
        <strain evidence="2">NBRC 108219</strain>
    </source>
</reference>